<keyword evidence="2" id="KW-1185">Reference proteome</keyword>
<evidence type="ECO:0000313" key="1">
    <source>
        <dbReference type="EMBL" id="GAA4319563.1"/>
    </source>
</evidence>
<gene>
    <name evidence="1" type="ORF">GCM10023143_33090</name>
</gene>
<protein>
    <recommendedName>
        <fullName evidence="3">Prevent-host-death protein</fullName>
    </recommendedName>
</protein>
<evidence type="ECO:0000313" key="2">
    <source>
        <dbReference type="Proteomes" id="UP001501207"/>
    </source>
</evidence>
<sequence length="83" mass="9605">MSLQYISDQSGKHTAVVIPINDWKKMLNKHSDLKQLEKQSAKDHPVAKKYKMADFVGTISTEMAETLQKHVEQSRNEWQNSTF</sequence>
<reference evidence="2" key="1">
    <citation type="journal article" date="2019" name="Int. J. Syst. Evol. Microbiol.">
        <title>The Global Catalogue of Microorganisms (GCM) 10K type strain sequencing project: providing services to taxonomists for standard genome sequencing and annotation.</title>
        <authorList>
            <consortium name="The Broad Institute Genomics Platform"/>
            <consortium name="The Broad Institute Genome Sequencing Center for Infectious Disease"/>
            <person name="Wu L."/>
            <person name="Ma J."/>
        </authorList>
    </citation>
    <scope>NUCLEOTIDE SEQUENCE [LARGE SCALE GENOMIC DNA]</scope>
    <source>
        <strain evidence="2">JCM 17664</strain>
    </source>
</reference>
<dbReference type="RefSeq" id="WP_344981452.1">
    <property type="nucleotide sequence ID" value="NZ_BAABFN010000022.1"/>
</dbReference>
<evidence type="ECO:0008006" key="3">
    <source>
        <dbReference type="Google" id="ProtNLM"/>
    </source>
</evidence>
<organism evidence="1 2">
    <name type="scientific">Compostibacter hankyongensis</name>
    <dbReference type="NCBI Taxonomy" id="1007089"/>
    <lineage>
        <taxon>Bacteria</taxon>
        <taxon>Pseudomonadati</taxon>
        <taxon>Bacteroidota</taxon>
        <taxon>Chitinophagia</taxon>
        <taxon>Chitinophagales</taxon>
        <taxon>Chitinophagaceae</taxon>
        <taxon>Compostibacter</taxon>
    </lineage>
</organism>
<dbReference type="EMBL" id="BAABFN010000022">
    <property type="protein sequence ID" value="GAA4319563.1"/>
    <property type="molecule type" value="Genomic_DNA"/>
</dbReference>
<comment type="caution">
    <text evidence="1">The sequence shown here is derived from an EMBL/GenBank/DDBJ whole genome shotgun (WGS) entry which is preliminary data.</text>
</comment>
<proteinExistence type="predicted"/>
<dbReference type="Proteomes" id="UP001501207">
    <property type="component" value="Unassembled WGS sequence"/>
</dbReference>
<accession>A0ABP8G973</accession>
<name>A0ABP8G973_9BACT</name>